<dbReference type="Gene3D" id="4.10.60.10">
    <property type="entry name" value="Zinc finger, CCHC-type"/>
    <property type="match status" value="1"/>
</dbReference>
<dbReference type="PhylomeDB" id="D7EIG4"/>
<dbReference type="Proteomes" id="UP000007266">
    <property type="component" value="Linkage group 7"/>
</dbReference>
<reference evidence="3 4" key="2">
    <citation type="journal article" date="2010" name="Nucleic Acids Res.">
        <title>BeetleBase in 2010: revisions to provide comprehensive genomic information for Tribolium castaneum.</title>
        <authorList>
            <person name="Kim H.S."/>
            <person name="Murphy T."/>
            <person name="Xia J."/>
            <person name="Caragea D."/>
            <person name="Park Y."/>
            <person name="Beeman R.W."/>
            <person name="Lorenzen M.D."/>
            <person name="Butcher S."/>
            <person name="Manak J.R."/>
            <person name="Brown S.J."/>
        </authorList>
    </citation>
    <scope>GENOME REANNOTATION</scope>
    <source>
        <strain evidence="3 4">Georgia GA2</strain>
    </source>
</reference>
<keyword evidence="1" id="KW-0479">Metal-binding</keyword>
<dbReference type="SMART" id="SM00343">
    <property type="entry name" value="ZnF_C2HC"/>
    <property type="match status" value="2"/>
</dbReference>
<name>D7EIG4_TRICA</name>
<protein>
    <recommendedName>
        <fullName evidence="2">CCHC-type domain-containing protein</fullName>
    </recommendedName>
</protein>
<dbReference type="InterPro" id="IPR001878">
    <property type="entry name" value="Znf_CCHC"/>
</dbReference>
<dbReference type="SUPFAM" id="SSF57756">
    <property type="entry name" value="Retrovirus zinc finger-like domains"/>
    <property type="match status" value="1"/>
</dbReference>
<accession>D7EIG4</accession>
<feature type="domain" description="CCHC-type" evidence="2">
    <location>
        <begin position="68"/>
        <end position="82"/>
    </location>
</feature>
<dbReference type="InParanoid" id="D7EIG4"/>
<keyword evidence="1" id="KW-0863">Zinc-finger</keyword>
<dbReference type="HOGENOM" id="CLU_1322443_0_0_1"/>
<sequence>MAMCRDLKLSFAETKEMLLTRLKFREVARSLLTVRHDDEWQLLRDLKNNERLDLILVPERHILPEEEKCFRCGAEDHISNNCNTPRVENNNTRCFPCFKCGKMGHFALECQVPGRDSCERQAVVRSENPQLGATANKVAAQVKTINTQSDNLKYFKDVKINGVEVRGYVDMGAEVCVIRDDYVPKLKLMCDWDKKKALPATAVRLQMF</sequence>
<dbReference type="AlphaFoldDB" id="D7EIG4"/>
<gene>
    <name evidence="3" type="primary">GLEAN_04043</name>
    <name evidence="3" type="ORF">TcasGA2_TC004043</name>
</gene>
<evidence type="ECO:0000256" key="1">
    <source>
        <dbReference type="PROSITE-ProRule" id="PRU00047"/>
    </source>
</evidence>
<dbReference type="InterPro" id="IPR036875">
    <property type="entry name" value="Znf_CCHC_sf"/>
</dbReference>
<evidence type="ECO:0000313" key="4">
    <source>
        <dbReference type="Proteomes" id="UP000007266"/>
    </source>
</evidence>
<evidence type="ECO:0000313" key="3">
    <source>
        <dbReference type="EMBL" id="EFA11962.1"/>
    </source>
</evidence>
<dbReference type="PANTHER" id="PTHR46888">
    <property type="entry name" value="ZINC KNUCKLE DOMAINCONTAINING PROTEIN-RELATED"/>
    <property type="match status" value="1"/>
</dbReference>
<keyword evidence="1" id="KW-0862">Zinc</keyword>
<dbReference type="EMBL" id="KQ971355">
    <property type="protein sequence ID" value="EFA11962.1"/>
    <property type="molecule type" value="Genomic_DNA"/>
</dbReference>
<dbReference type="STRING" id="7070.D7EIG4"/>
<dbReference type="PANTHER" id="PTHR46888:SF1">
    <property type="entry name" value="RIBONUCLEASE H"/>
    <property type="match status" value="1"/>
</dbReference>
<dbReference type="PROSITE" id="PS50158">
    <property type="entry name" value="ZF_CCHC"/>
    <property type="match status" value="2"/>
</dbReference>
<feature type="domain" description="CCHC-type" evidence="2">
    <location>
        <begin position="97"/>
        <end position="110"/>
    </location>
</feature>
<dbReference type="GO" id="GO:0003676">
    <property type="term" value="F:nucleic acid binding"/>
    <property type="evidence" value="ECO:0007669"/>
    <property type="project" value="InterPro"/>
</dbReference>
<dbReference type="GO" id="GO:0008270">
    <property type="term" value="F:zinc ion binding"/>
    <property type="evidence" value="ECO:0007669"/>
    <property type="project" value="UniProtKB-KW"/>
</dbReference>
<proteinExistence type="predicted"/>
<reference evidence="3 4" key="1">
    <citation type="journal article" date="2008" name="Nature">
        <title>The genome of the model beetle and pest Tribolium castaneum.</title>
        <authorList>
            <consortium name="Tribolium Genome Sequencing Consortium"/>
            <person name="Richards S."/>
            <person name="Gibbs R.A."/>
            <person name="Weinstock G.M."/>
            <person name="Brown S.J."/>
            <person name="Denell R."/>
            <person name="Beeman R.W."/>
            <person name="Gibbs R."/>
            <person name="Beeman R.W."/>
            <person name="Brown S.J."/>
            <person name="Bucher G."/>
            <person name="Friedrich M."/>
            <person name="Grimmelikhuijzen C.J."/>
            <person name="Klingler M."/>
            <person name="Lorenzen M."/>
            <person name="Richards S."/>
            <person name="Roth S."/>
            <person name="Schroder R."/>
            <person name="Tautz D."/>
            <person name="Zdobnov E.M."/>
            <person name="Muzny D."/>
            <person name="Gibbs R.A."/>
            <person name="Weinstock G.M."/>
            <person name="Attaway T."/>
            <person name="Bell S."/>
            <person name="Buhay C.J."/>
            <person name="Chandrabose M.N."/>
            <person name="Chavez D."/>
            <person name="Clerk-Blankenburg K.P."/>
            <person name="Cree A."/>
            <person name="Dao M."/>
            <person name="Davis C."/>
            <person name="Chacko J."/>
            <person name="Dinh H."/>
            <person name="Dugan-Rocha S."/>
            <person name="Fowler G."/>
            <person name="Garner T.T."/>
            <person name="Garnes J."/>
            <person name="Gnirke A."/>
            <person name="Hawes A."/>
            <person name="Hernandez J."/>
            <person name="Hines S."/>
            <person name="Holder M."/>
            <person name="Hume J."/>
            <person name="Jhangiani S.N."/>
            <person name="Joshi V."/>
            <person name="Khan Z.M."/>
            <person name="Jackson L."/>
            <person name="Kovar C."/>
            <person name="Kowis A."/>
            <person name="Lee S."/>
            <person name="Lewis L.R."/>
            <person name="Margolis J."/>
            <person name="Morgan M."/>
            <person name="Nazareth L.V."/>
            <person name="Nguyen N."/>
            <person name="Okwuonu G."/>
            <person name="Parker D."/>
            <person name="Richards S."/>
            <person name="Ruiz S.J."/>
            <person name="Santibanez J."/>
            <person name="Savard J."/>
            <person name="Scherer S.E."/>
            <person name="Schneider B."/>
            <person name="Sodergren E."/>
            <person name="Tautz D."/>
            <person name="Vattahil S."/>
            <person name="Villasana D."/>
            <person name="White C.S."/>
            <person name="Wright R."/>
            <person name="Park Y."/>
            <person name="Beeman R.W."/>
            <person name="Lord J."/>
            <person name="Oppert B."/>
            <person name="Lorenzen M."/>
            <person name="Brown S."/>
            <person name="Wang L."/>
            <person name="Savard J."/>
            <person name="Tautz D."/>
            <person name="Richards S."/>
            <person name="Weinstock G."/>
            <person name="Gibbs R.A."/>
            <person name="Liu Y."/>
            <person name="Worley K."/>
            <person name="Weinstock G."/>
            <person name="Elsik C.G."/>
            <person name="Reese J.T."/>
            <person name="Elhaik E."/>
            <person name="Landan G."/>
            <person name="Graur D."/>
            <person name="Arensburger P."/>
            <person name="Atkinson P."/>
            <person name="Beeman R.W."/>
            <person name="Beidler J."/>
            <person name="Brown S.J."/>
            <person name="Demuth J.P."/>
            <person name="Drury D.W."/>
            <person name="Du Y.Z."/>
            <person name="Fujiwara H."/>
            <person name="Lorenzen M."/>
            <person name="Maselli V."/>
            <person name="Osanai M."/>
            <person name="Park Y."/>
            <person name="Robertson H.M."/>
            <person name="Tu Z."/>
            <person name="Wang J.J."/>
            <person name="Wang S."/>
            <person name="Richards S."/>
            <person name="Song H."/>
            <person name="Zhang L."/>
            <person name="Sodergren E."/>
            <person name="Werner D."/>
            <person name="Stanke M."/>
            <person name="Morgenstern B."/>
            <person name="Solovyev V."/>
            <person name="Kosarev P."/>
            <person name="Brown G."/>
            <person name="Chen H.C."/>
            <person name="Ermolaeva O."/>
            <person name="Hlavina W."/>
            <person name="Kapustin Y."/>
            <person name="Kiryutin B."/>
            <person name="Kitts P."/>
            <person name="Maglott D."/>
            <person name="Pruitt K."/>
            <person name="Sapojnikov V."/>
            <person name="Souvorov A."/>
            <person name="Mackey A.J."/>
            <person name="Waterhouse R.M."/>
            <person name="Wyder S."/>
            <person name="Zdobnov E.M."/>
            <person name="Zdobnov E.M."/>
            <person name="Wyder S."/>
            <person name="Kriventseva E.V."/>
            <person name="Kadowaki T."/>
            <person name="Bork P."/>
            <person name="Aranda M."/>
            <person name="Bao R."/>
            <person name="Beermann A."/>
            <person name="Berns N."/>
            <person name="Bolognesi R."/>
            <person name="Bonneton F."/>
            <person name="Bopp D."/>
            <person name="Brown S.J."/>
            <person name="Bucher G."/>
            <person name="Butts T."/>
            <person name="Chaumot A."/>
            <person name="Denell R.E."/>
            <person name="Ferrier D.E."/>
            <person name="Friedrich M."/>
            <person name="Gordon C.M."/>
            <person name="Jindra M."/>
            <person name="Klingler M."/>
            <person name="Lan Q."/>
            <person name="Lattorff H.M."/>
            <person name="Laudet V."/>
            <person name="von Levetsow C."/>
            <person name="Liu Z."/>
            <person name="Lutz R."/>
            <person name="Lynch J.A."/>
            <person name="da Fonseca R.N."/>
            <person name="Posnien N."/>
            <person name="Reuter R."/>
            <person name="Roth S."/>
            <person name="Savard J."/>
            <person name="Schinko J.B."/>
            <person name="Schmitt C."/>
            <person name="Schoppmeier M."/>
            <person name="Schroder R."/>
            <person name="Shippy T.D."/>
            <person name="Simonnet F."/>
            <person name="Marques-Souza H."/>
            <person name="Tautz D."/>
            <person name="Tomoyasu Y."/>
            <person name="Trauner J."/>
            <person name="Van der Zee M."/>
            <person name="Vervoort M."/>
            <person name="Wittkopp N."/>
            <person name="Wimmer E.A."/>
            <person name="Yang X."/>
            <person name="Jones A.K."/>
            <person name="Sattelle D.B."/>
            <person name="Ebert P.R."/>
            <person name="Nelson D."/>
            <person name="Scott J.G."/>
            <person name="Beeman R.W."/>
            <person name="Muthukrishnan S."/>
            <person name="Kramer K.J."/>
            <person name="Arakane Y."/>
            <person name="Beeman R.W."/>
            <person name="Zhu Q."/>
            <person name="Hogenkamp D."/>
            <person name="Dixit R."/>
            <person name="Oppert B."/>
            <person name="Jiang H."/>
            <person name="Zou Z."/>
            <person name="Marshall J."/>
            <person name="Elpidina E."/>
            <person name="Vinokurov K."/>
            <person name="Oppert C."/>
            <person name="Zou Z."/>
            <person name="Evans J."/>
            <person name="Lu Z."/>
            <person name="Zhao P."/>
            <person name="Sumathipala N."/>
            <person name="Altincicek B."/>
            <person name="Vilcinskas A."/>
            <person name="Williams M."/>
            <person name="Hultmark D."/>
            <person name="Hetru C."/>
            <person name="Jiang H."/>
            <person name="Grimmelikhuijzen C.J."/>
            <person name="Hauser F."/>
            <person name="Cazzamali G."/>
            <person name="Williamson M."/>
            <person name="Park Y."/>
            <person name="Li B."/>
            <person name="Tanaka Y."/>
            <person name="Predel R."/>
            <person name="Neupert S."/>
            <person name="Schachtner J."/>
            <person name="Verleyen P."/>
            <person name="Raible F."/>
            <person name="Bork P."/>
            <person name="Friedrich M."/>
            <person name="Walden K.K."/>
            <person name="Robertson H.M."/>
            <person name="Angeli S."/>
            <person name="Foret S."/>
            <person name="Bucher G."/>
            <person name="Schuetz S."/>
            <person name="Maleszka R."/>
            <person name="Wimmer E.A."/>
            <person name="Beeman R.W."/>
            <person name="Lorenzen M."/>
            <person name="Tomoyasu Y."/>
            <person name="Miller S.C."/>
            <person name="Grossmann D."/>
            <person name="Bucher G."/>
        </authorList>
    </citation>
    <scope>NUCLEOTIDE SEQUENCE [LARGE SCALE GENOMIC DNA]</scope>
    <source>
        <strain evidence="3 4">Georgia GA2</strain>
    </source>
</reference>
<organism evidence="3 4">
    <name type="scientific">Tribolium castaneum</name>
    <name type="common">Red flour beetle</name>
    <dbReference type="NCBI Taxonomy" id="7070"/>
    <lineage>
        <taxon>Eukaryota</taxon>
        <taxon>Metazoa</taxon>
        <taxon>Ecdysozoa</taxon>
        <taxon>Arthropoda</taxon>
        <taxon>Hexapoda</taxon>
        <taxon>Insecta</taxon>
        <taxon>Pterygota</taxon>
        <taxon>Neoptera</taxon>
        <taxon>Endopterygota</taxon>
        <taxon>Coleoptera</taxon>
        <taxon>Polyphaga</taxon>
        <taxon>Cucujiformia</taxon>
        <taxon>Tenebrionidae</taxon>
        <taxon>Tenebrionidae incertae sedis</taxon>
        <taxon>Tribolium</taxon>
    </lineage>
</organism>
<keyword evidence="4" id="KW-1185">Reference proteome</keyword>
<dbReference type="Pfam" id="PF00098">
    <property type="entry name" value="zf-CCHC"/>
    <property type="match status" value="2"/>
</dbReference>
<evidence type="ECO:0000259" key="2">
    <source>
        <dbReference type="PROSITE" id="PS50158"/>
    </source>
</evidence>